<evidence type="ECO:0000313" key="2">
    <source>
        <dbReference type="EMBL" id="APG62684.1"/>
    </source>
</evidence>
<accession>A0A1L3JC18</accession>
<dbReference type="PROSITE" id="PS50231">
    <property type="entry name" value="RICIN_B_LECTIN"/>
    <property type="match status" value="1"/>
</dbReference>
<sequence>MKTGLNIYKGLAIIALFSGTLAIGQSSILTLEQRISLYGPDHLRAGIYSIAVVNTDLCLEQKINAAWPQQPHITAQTCNIRNNLQHFVIIPTIQRNDSYTIRPLVGNGDATRLKLCATTASKSIGPNQINLRECNGNTGQEQIYNFVASGNSNHSEIREAKNSGAECWSIRGGNLNIGSDVVKWACHHGADQNFAISYIGPVLQPVEPLAFNAVQYYFAAGIGYRRLSKTASIDLPGGDMISFETIEDKGEYCAARCHSDINCKAYTWKSAGLDTVKPICYLKNIVPQPVNRGAENQDDINSAIMSQP</sequence>
<gene>
    <name evidence="2" type="ORF">LPB140_07645</name>
</gene>
<organism evidence="2 3">
    <name type="scientific">Sphingorhabdus lutea</name>
    <dbReference type="NCBI Taxonomy" id="1913578"/>
    <lineage>
        <taxon>Bacteria</taxon>
        <taxon>Pseudomonadati</taxon>
        <taxon>Pseudomonadota</taxon>
        <taxon>Alphaproteobacteria</taxon>
        <taxon>Sphingomonadales</taxon>
        <taxon>Sphingomonadaceae</taxon>
        <taxon>Sphingorhabdus</taxon>
    </lineage>
</organism>
<dbReference type="STRING" id="1913578.LPB140_07645"/>
<dbReference type="CDD" id="cd00161">
    <property type="entry name" value="beta-trefoil_Ricin-like"/>
    <property type="match status" value="1"/>
</dbReference>
<name>A0A1L3JC18_9SPHN</name>
<dbReference type="Pfam" id="PF14295">
    <property type="entry name" value="PAN_4"/>
    <property type="match status" value="1"/>
</dbReference>
<dbReference type="Proteomes" id="UP000242561">
    <property type="component" value="Chromosome"/>
</dbReference>
<reference evidence="2 3" key="1">
    <citation type="submission" date="2016-11" db="EMBL/GenBank/DDBJ databases">
        <title>Sphingorhabdus sp. LPB0140, isolated from marine environment.</title>
        <authorList>
            <person name="Kim E."/>
            <person name="Yi H."/>
        </authorList>
    </citation>
    <scope>NUCLEOTIDE SEQUENCE [LARGE SCALE GENOMIC DNA]</scope>
    <source>
        <strain evidence="2 3">LPB0140</strain>
    </source>
</reference>
<dbReference type="SUPFAM" id="SSF50370">
    <property type="entry name" value="Ricin B-like lectins"/>
    <property type="match status" value="1"/>
</dbReference>
<dbReference type="Gene3D" id="2.80.10.50">
    <property type="match status" value="1"/>
</dbReference>
<evidence type="ECO:0000313" key="3">
    <source>
        <dbReference type="Proteomes" id="UP000242561"/>
    </source>
</evidence>
<dbReference type="AlphaFoldDB" id="A0A1L3JC18"/>
<dbReference type="KEGG" id="sphl:LPB140_07645"/>
<protein>
    <recommendedName>
        <fullName evidence="1">Apple domain-containing protein</fullName>
    </recommendedName>
</protein>
<dbReference type="InterPro" id="IPR035992">
    <property type="entry name" value="Ricin_B-like_lectins"/>
</dbReference>
<keyword evidence="3" id="KW-1185">Reference proteome</keyword>
<evidence type="ECO:0000259" key="1">
    <source>
        <dbReference type="Pfam" id="PF14295"/>
    </source>
</evidence>
<dbReference type="RefSeq" id="WP_072559333.1">
    <property type="nucleotide sequence ID" value="NZ_CP018154.1"/>
</dbReference>
<feature type="domain" description="Apple" evidence="1">
    <location>
        <begin position="233"/>
        <end position="283"/>
    </location>
</feature>
<proteinExistence type="predicted"/>
<dbReference type="EMBL" id="CP018154">
    <property type="protein sequence ID" value="APG62684.1"/>
    <property type="molecule type" value="Genomic_DNA"/>
</dbReference>
<dbReference type="OrthoDB" id="7594877at2"/>
<dbReference type="Gene3D" id="3.50.4.10">
    <property type="entry name" value="Hepatocyte Growth Factor"/>
    <property type="match status" value="1"/>
</dbReference>
<dbReference type="InterPro" id="IPR003609">
    <property type="entry name" value="Pan_app"/>
</dbReference>